<dbReference type="InterPro" id="IPR024289">
    <property type="entry name" value="DUF3828"/>
</dbReference>
<proteinExistence type="predicted"/>
<feature type="signal peptide" evidence="1">
    <location>
        <begin position="1"/>
        <end position="15"/>
    </location>
</feature>
<accession>A0A258HQD2</accession>
<gene>
    <name evidence="3" type="ORF">B7Y86_02325</name>
</gene>
<feature type="chain" id="PRO_5012175127" description="DUF3828 domain-containing protein" evidence="1">
    <location>
        <begin position="16"/>
        <end position="187"/>
    </location>
</feature>
<dbReference type="PROSITE" id="PS51257">
    <property type="entry name" value="PROKAR_LIPOPROTEIN"/>
    <property type="match status" value="1"/>
</dbReference>
<reference evidence="3 4" key="1">
    <citation type="submission" date="2017-03" db="EMBL/GenBank/DDBJ databases">
        <title>Lifting the veil on microbial sulfur biogeochemistry in mining wastewaters.</title>
        <authorList>
            <person name="Kantor R.S."/>
            <person name="Colenbrander Nelson T."/>
            <person name="Marshall S."/>
            <person name="Bennett D."/>
            <person name="Apte S."/>
            <person name="Camacho D."/>
            <person name="Thomas B.C."/>
            <person name="Warren L.A."/>
            <person name="Banfield J.F."/>
        </authorList>
    </citation>
    <scope>NUCLEOTIDE SEQUENCE [LARGE SCALE GENOMIC DNA]</scope>
    <source>
        <strain evidence="3">32-68-21</strain>
    </source>
</reference>
<dbReference type="EMBL" id="NCEQ01000002">
    <property type="protein sequence ID" value="OYX58543.1"/>
    <property type="molecule type" value="Genomic_DNA"/>
</dbReference>
<protein>
    <recommendedName>
        <fullName evidence="2">DUF3828 domain-containing protein</fullName>
    </recommendedName>
</protein>
<dbReference type="Gene3D" id="3.10.450.50">
    <property type="match status" value="1"/>
</dbReference>
<name>A0A258HQD2_9CAUL</name>
<feature type="domain" description="DUF3828" evidence="2">
    <location>
        <begin position="57"/>
        <end position="172"/>
    </location>
</feature>
<keyword evidence="1" id="KW-0732">Signal</keyword>
<evidence type="ECO:0000256" key="1">
    <source>
        <dbReference type="SAM" id="SignalP"/>
    </source>
</evidence>
<evidence type="ECO:0000259" key="2">
    <source>
        <dbReference type="Pfam" id="PF12883"/>
    </source>
</evidence>
<comment type="caution">
    <text evidence="3">The sequence shown here is derived from an EMBL/GenBank/DDBJ whole genome shotgun (WGS) entry which is preliminary data.</text>
</comment>
<sequence>MRSVMMLSAAAVALAACSQDKEARAPETASASATAGATAATGPVSRDQVYAAAGEGPEAFVRAIYAQYVNGGPQGEQPAPGQDPMFSRTMNALIGADFRAANGEVPTLNYDPFCVCQDQGDFVVTATAVAQADANTAEANVAFTNMGEPKTLKLKLVREGPNWKVDDIIDGTDSLHDTLMAVAEAAG</sequence>
<dbReference type="AlphaFoldDB" id="A0A258HQD2"/>
<dbReference type="Proteomes" id="UP000216147">
    <property type="component" value="Unassembled WGS sequence"/>
</dbReference>
<organism evidence="3 4">
    <name type="scientific">Brevundimonas subvibrioides</name>
    <dbReference type="NCBI Taxonomy" id="74313"/>
    <lineage>
        <taxon>Bacteria</taxon>
        <taxon>Pseudomonadati</taxon>
        <taxon>Pseudomonadota</taxon>
        <taxon>Alphaproteobacteria</taxon>
        <taxon>Caulobacterales</taxon>
        <taxon>Caulobacteraceae</taxon>
        <taxon>Brevundimonas</taxon>
    </lineage>
</organism>
<dbReference type="Pfam" id="PF12883">
    <property type="entry name" value="DUF3828"/>
    <property type="match status" value="1"/>
</dbReference>
<evidence type="ECO:0000313" key="3">
    <source>
        <dbReference type="EMBL" id="OYX58543.1"/>
    </source>
</evidence>
<evidence type="ECO:0000313" key="4">
    <source>
        <dbReference type="Proteomes" id="UP000216147"/>
    </source>
</evidence>